<dbReference type="Pfam" id="PF05691">
    <property type="entry name" value="Raffinose_syn"/>
    <property type="match status" value="1"/>
</dbReference>
<sequence length="201" mass="21770">MSGVARISEDYLPNEPTFQALHVATVAFNSLLLGEIVVPDWDVFFTDHYTADFHGAARALGGCAVYVSDKLGKHNFNVLKKLVLPDGSILRARHAGRPPRDCLVTDPVADAKGLLKIWNMNKLTGVVGIFNCQRAGKWPPTPGAQYLQPDPGSPPFIIPGCISPLDVDLLEEVADESCNDIVQFIDSIQPIEACVLGDSTM</sequence>
<dbReference type="InterPro" id="IPR008811">
    <property type="entry name" value="Glycosyl_hydrolases_36"/>
</dbReference>
<proteinExistence type="inferred from homology"/>
<evidence type="ECO:0000313" key="4">
    <source>
        <dbReference type="Proteomes" id="UP000813462"/>
    </source>
</evidence>
<accession>A0A978VD87</accession>
<name>A0A978VD87_ZIZJJ</name>
<organism evidence="3 4">
    <name type="scientific">Ziziphus jujuba var. spinosa</name>
    <dbReference type="NCBI Taxonomy" id="714518"/>
    <lineage>
        <taxon>Eukaryota</taxon>
        <taxon>Viridiplantae</taxon>
        <taxon>Streptophyta</taxon>
        <taxon>Embryophyta</taxon>
        <taxon>Tracheophyta</taxon>
        <taxon>Spermatophyta</taxon>
        <taxon>Magnoliopsida</taxon>
        <taxon>eudicotyledons</taxon>
        <taxon>Gunneridae</taxon>
        <taxon>Pentapetalae</taxon>
        <taxon>rosids</taxon>
        <taxon>fabids</taxon>
        <taxon>Rosales</taxon>
        <taxon>Rhamnaceae</taxon>
        <taxon>Paliureae</taxon>
        <taxon>Ziziphus</taxon>
    </lineage>
</organism>
<dbReference type="EMBL" id="JAEACU010000005">
    <property type="protein sequence ID" value="KAH7528326.1"/>
    <property type="molecule type" value="Genomic_DNA"/>
</dbReference>
<comment type="similarity">
    <text evidence="1">Belongs to the glycosyl hydrolases 36 family.</text>
</comment>
<gene>
    <name evidence="3" type="ORF">FEM48_Zijuj05G0060800</name>
</gene>
<protein>
    <recommendedName>
        <fullName evidence="5">Galactinol--sucrose galactosyltransferase 2</fullName>
    </recommendedName>
</protein>
<dbReference type="Proteomes" id="UP000813462">
    <property type="component" value="Unassembled WGS sequence"/>
</dbReference>
<dbReference type="PANTHER" id="PTHR31268">
    <property type="match status" value="1"/>
</dbReference>
<evidence type="ECO:0008006" key="5">
    <source>
        <dbReference type="Google" id="ProtNLM"/>
    </source>
</evidence>
<comment type="caution">
    <text evidence="3">The sequence shown here is derived from an EMBL/GenBank/DDBJ whole genome shotgun (WGS) entry which is preliminary data.</text>
</comment>
<evidence type="ECO:0000256" key="2">
    <source>
        <dbReference type="ARBA" id="ARBA00023277"/>
    </source>
</evidence>
<dbReference type="InterPro" id="IPR017853">
    <property type="entry name" value="GH"/>
</dbReference>
<dbReference type="AlphaFoldDB" id="A0A978VD87"/>
<evidence type="ECO:0000256" key="1">
    <source>
        <dbReference type="ARBA" id="ARBA00007240"/>
    </source>
</evidence>
<dbReference type="PANTHER" id="PTHR31268:SF10">
    <property type="entry name" value="GALACTINOL--SUCROSE GALACTOSYLTRANSFERASE"/>
    <property type="match status" value="1"/>
</dbReference>
<evidence type="ECO:0000313" key="3">
    <source>
        <dbReference type="EMBL" id="KAH7528326.1"/>
    </source>
</evidence>
<dbReference type="SUPFAM" id="SSF51445">
    <property type="entry name" value="(Trans)glycosidases"/>
    <property type="match status" value="1"/>
</dbReference>
<keyword evidence="2" id="KW-0119">Carbohydrate metabolism</keyword>
<reference evidence="3" key="1">
    <citation type="journal article" date="2021" name="Front. Plant Sci.">
        <title>Chromosome-Scale Genome Assembly for Chinese Sour Jujube and Insights Into Its Genome Evolution and Domestication Signature.</title>
        <authorList>
            <person name="Shen L.-Y."/>
            <person name="Luo H."/>
            <person name="Wang X.-L."/>
            <person name="Wang X.-M."/>
            <person name="Qiu X.-J."/>
            <person name="Liu H."/>
            <person name="Zhou S.-S."/>
            <person name="Jia K.-H."/>
            <person name="Nie S."/>
            <person name="Bao Y.-T."/>
            <person name="Zhang R.-G."/>
            <person name="Yun Q.-Z."/>
            <person name="Chai Y.-H."/>
            <person name="Lu J.-Y."/>
            <person name="Li Y."/>
            <person name="Zhao S.-W."/>
            <person name="Mao J.-F."/>
            <person name="Jia S.-G."/>
            <person name="Mao Y.-M."/>
        </authorList>
    </citation>
    <scope>NUCLEOTIDE SEQUENCE</scope>
    <source>
        <strain evidence="3">AT0</strain>
        <tissue evidence="3">Leaf</tissue>
    </source>
</reference>